<dbReference type="Proteomes" id="UP001056766">
    <property type="component" value="Unassembled WGS sequence"/>
</dbReference>
<dbReference type="InterPro" id="IPR030888">
    <property type="entry name" value="Put_ccm"/>
</dbReference>
<proteinExistence type="predicted"/>
<dbReference type="NCBIfam" id="TIGR04391">
    <property type="entry name" value="CcmD_alt_fam"/>
    <property type="match status" value="1"/>
</dbReference>
<reference evidence="2" key="1">
    <citation type="journal article" date="2021" name="mSystems">
        <title>Bacteria and Archaea Synergistically Convert Glycine Betaine to Biogenic Methane in the Formosa Cold Seep of the South China Sea.</title>
        <authorList>
            <person name="Li L."/>
            <person name="Zhang W."/>
            <person name="Zhang S."/>
            <person name="Song L."/>
            <person name="Sun Q."/>
            <person name="Zhang H."/>
            <person name="Xiang H."/>
            <person name="Dong X."/>
        </authorList>
    </citation>
    <scope>NUCLEOTIDE SEQUENCE</scope>
    <source>
        <strain evidence="2">LLY</strain>
    </source>
</reference>
<dbReference type="EMBL" id="JAGSOI010000014">
    <property type="protein sequence ID" value="MCM1986367.1"/>
    <property type="molecule type" value="Genomic_DNA"/>
</dbReference>
<dbReference type="AlphaFoldDB" id="A0A9E5DAZ9"/>
<dbReference type="RefSeq" id="WP_250867752.1">
    <property type="nucleotide sequence ID" value="NZ_JAGSOI010000014.1"/>
</dbReference>
<evidence type="ECO:0000313" key="3">
    <source>
        <dbReference type="Proteomes" id="UP001056766"/>
    </source>
</evidence>
<evidence type="ECO:0000313" key="2">
    <source>
        <dbReference type="EMBL" id="MCM1986367.1"/>
    </source>
</evidence>
<keyword evidence="1" id="KW-0472">Membrane</keyword>
<sequence length="42" mass="4947">MAMGEQAFQTAFAITWIIILSYIVYLIRTRMRLASLIRKLKD</sequence>
<reference evidence="2" key="2">
    <citation type="submission" date="2021-04" db="EMBL/GenBank/DDBJ databases">
        <authorList>
            <person name="Dong X."/>
        </authorList>
    </citation>
    <scope>NUCLEOTIDE SEQUENCE</scope>
    <source>
        <strain evidence="2">LLY</strain>
    </source>
</reference>
<keyword evidence="3" id="KW-1185">Reference proteome</keyword>
<comment type="caution">
    <text evidence="2">The sequence shown here is derived from an EMBL/GenBank/DDBJ whole genome shotgun (WGS) entry which is preliminary data.</text>
</comment>
<feature type="transmembrane region" description="Helical" evidence="1">
    <location>
        <begin position="6"/>
        <end position="27"/>
    </location>
</feature>
<evidence type="ECO:0000256" key="1">
    <source>
        <dbReference type="SAM" id="Phobius"/>
    </source>
</evidence>
<accession>A0A9E5DAZ9</accession>
<name>A0A9E5DAZ9_9EURY</name>
<gene>
    <name evidence="2" type="ORF">KDK67_05035</name>
</gene>
<keyword evidence="1" id="KW-1133">Transmembrane helix</keyword>
<protein>
    <submittedName>
        <fullName evidence="2">CcmD family protein</fullName>
    </submittedName>
</protein>
<keyword evidence="1" id="KW-0812">Transmembrane</keyword>
<organism evidence="2 3">
    <name type="scientific">Methanococcoides seepicolus</name>
    <dbReference type="NCBI Taxonomy" id="2828780"/>
    <lineage>
        <taxon>Archaea</taxon>
        <taxon>Methanobacteriati</taxon>
        <taxon>Methanobacteriota</taxon>
        <taxon>Stenosarchaea group</taxon>
        <taxon>Methanomicrobia</taxon>
        <taxon>Methanosarcinales</taxon>
        <taxon>Methanosarcinaceae</taxon>
        <taxon>Methanococcoides</taxon>
    </lineage>
</organism>